<reference evidence="9" key="1">
    <citation type="submission" date="2025-08" db="UniProtKB">
        <authorList>
            <consortium name="RefSeq"/>
        </authorList>
    </citation>
    <scope>IDENTIFICATION</scope>
</reference>
<evidence type="ECO:0000256" key="6">
    <source>
        <dbReference type="RuleBase" id="RU000304"/>
    </source>
</evidence>
<comment type="similarity">
    <text evidence="6">Belongs to the protein kinase superfamily.</text>
</comment>
<dbReference type="KEGG" id="nnu:104609171"/>
<dbReference type="GO" id="GO:0005524">
    <property type="term" value="F:ATP binding"/>
    <property type="evidence" value="ECO:0007669"/>
    <property type="project" value="UniProtKB-UniRule"/>
</dbReference>
<dbReference type="PANTHER" id="PTHR48011:SF56">
    <property type="entry name" value="PROTEIN KINASE DOMAIN-CONTAINING PROTEIN"/>
    <property type="match status" value="1"/>
</dbReference>
<dbReference type="GO" id="GO:0004672">
    <property type="term" value="F:protein kinase activity"/>
    <property type="evidence" value="ECO:0000318"/>
    <property type="project" value="GO_Central"/>
</dbReference>
<feature type="binding site" evidence="5">
    <location>
        <position position="56"/>
    </location>
    <ligand>
        <name>ATP</name>
        <dbReference type="ChEBI" id="CHEBI:30616"/>
    </ligand>
</feature>
<dbReference type="SUPFAM" id="SSF56112">
    <property type="entry name" value="Protein kinase-like (PK-like)"/>
    <property type="match status" value="1"/>
</dbReference>
<protein>
    <submittedName>
        <fullName evidence="9">Mitogen-activated protein kinase kinase kinase ANP1-like</fullName>
    </submittedName>
</protein>
<feature type="domain" description="Protein kinase" evidence="7">
    <location>
        <begin position="20"/>
        <end position="297"/>
    </location>
</feature>
<organism evidence="8 9">
    <name type="scientific">Nelumbo nucifera</name>
    <name type="common">Sacred lotus</name>
    <dbReference type="NCBI Taxonomy" id="4432"/>
    <lineage>
        <taxon>Eukaryota</taxon>
        <taxon>Viridiplantae</taxon>
        <taxon>Streptophyta</taxon>
        <taxon>Embryophyta</taxon>
        <taxon>Tracheophyta</taxon>
        <taxon>Spermatophyta</taxon>
        <taxon>Magnoliopsida</taxon>
        <taxon>Proteales</taxon>
        <taxon>Nelumbonaceae</taxon>
        <taxon>Nelumbo</taxon>
    </lineage>
</organism>
<keyword evidence="8" id="KW-1185">Reference proteome</keyword>
<dbReference type="RefSeq" id="XP_010273710.1">
    <property type="nucleotide sequence ID" value="XM_010275408.2"/>
</dbReference>
<evidence type="ECO:0000256" key="4">
    <source>
        <dbReference type="ARBA" id="ARBA00022840"/>
    </source>
</evidence>
<dbReference type="InterPro" id="IPR008271">
    <property type="entry name" value="Ser/Thr_kinase_AS"/>
</dbReference>
<dbReference type="GeneID" id="104609171"/>
<dbReference type="PROSITE" id="PS50011">
    <property type="entry name" value="PROTEIN_KINASE_DOM"/>
    <property type="match status" value="1"/>
</dbReference>
<dbReference type="STRING" id="4432.A0A1U8AZK2"/>
<dbReference type="AlphaFoldDB" id="A0A1U8AZK2"/>
<dbReference type="GO" id="GO:0007165">
    <property type="term" value="P:signal transduction"/>
    <property type="evidence" value="ECO:0000318"/>
    <property type="project" value="GO_Central"/>
</dbReference>
<dbReference type="InterPro" id="IPR017441">
    <property type="entry name" value="Protein_kinase_ATP_BS"/>
</dbReference>
<dbReference type="Gene3D" id="3.30.200.20">
    <property type="entry name" value="Phosphorylase Kinase, domain 1"/>
    <property type="match status" value="1"/>
</dbReference>
<evidence type="ECO:0000256" key="5">
    <source>
        <dbReference type="PROSITE-ProRule" id="PRU10141"/>
    </source>
</evidence>
<dbReference type="PROSITE" id="PS00107">
    <property type="entry name" value="PROTEIN_KINASE_ATP"/>
    <property type="match status" value="1"/>
</dbReference>
<evidence type="ECO:0000313" key="9">
    <source>
        <dbReference type="RefSeq" id="XP_010273710.1"/>
    </source>
</evidence>
<evidence type="ECO:0000256" key="1">
    <source>
        <dbReference type="ARBA" id="ARBA00022679"/>
    </source>
</evidence>
<dbReference type="Proteomes" id="UP000189703">
    <property type="component" value="Unplaced"/>
</dbReference>
<sequence length="422" mass="46712">MKRRRRQQKTMEMGSDGRTWTRGATIGKGSFGTVSLAKTTGPNKRRSYLPPSIAVKWTEVSDSYSLQKEKEILSNFSGCPYILHCFGEEVTVENGQMIYNVLLEYGAGGSLADRIRNSAGGLPESEVKRYTRSILRGLSYIHAQSYVHCDIKPQNILLVPASSLIKKRRKGEDYVAKIADFGVAKKVQQKWKNETPCWRGTPLYMSPESIAHNSQEPPSDIWALGCVVSEMISGKPAWSCKPGETRDDLLQRIGWSHELPRIPGDLSNEGKDFLKRCFVRTTMFRWTAEMLLHHPFVASDGEDIGELEGILSLSAPAAAGLVWSLLSLSETGNRIQKQEIGTRIKLSCSSSDLTTVGGEDLHISSGSEEVDEMNAPTSGSSIECTKLIKVTSSTSSIEDGTLEQLSQASLDIRQKHWHEISN</sequence>
<dbReference type="Gene3D" id="1.10.510.10">
    <property type="entry name" value="Transferase(Phosphotransferase) domain 1"/>
    <property type="match status" value="1"/>
</dbReference>
<evidence type="ECO:0000313" key="8">
    <source>
        <dbReference type="Proteomes" id="UP000189703"/>
    </source>
</evidence>
<dbReference type="GO" id="GO:0004674">
    <property type="term" value="F:protein serine/threonine kinase activity"/>
    <property type="evidence" value="ECO:0007669"/>
    <property type="project" value="UniProtKB-KW"/>
</dbReference>
<dbReference type="OMA" id="VHIHERS"/>
<dbReference type="OrthoDB" id="25592at2759"/>
<keyword evidence="1" id="KW-0808">Transferase</keyword>
<dbReference type="PANTHER" id="PTHR48011">
    <property type="entry name" value="CCR4-NOT TRANSCRIPTIONAL COMPLEX SUBUNIT CAF120-RELATED"/>
    <property type="match status" value="1"/>
</dbReference>
<dbReference type="InterPro" id="IPR000719">
    <property type="entry name" value="Prot_kinase_dom"/>
</dbReference>
<evidence type="ECO:0000259" key="7">
    <source>
        <dbReference type="PROSITE" id="PS50011"/>
    </source>
</evidence>
<dbReference type="SMART" id="SM00220">
    <property type="entry name" value="S_TKc"/>
    <property type="match status" value="1"/>
</dbReference>
<dbReference type="InterPro" id="IPR052751">
    <property type="entry name" value="Plant_MAPKKK"/>
</dbReference>
<keyword evidence="6" id="KW-0723">Serine/threonine-protein kinase</keyword>
<keyword evidence="2 5" id="KW-0547">Nucleotide-binding</keyword>
<proteinExistence type="inferred from homology"/>
<gene>
    <name evidence="9" type="primary">LOC104609171</name>
</gene>
<evidence type="ECO:0000256" key="3">
    <source>
        <dbReference type="ARBA" id="ARBA00022777"/>
    </source>
</evidence>
<keyword evidence="3" id="KW-0418">Kinase</keyword>
<dbReference type="Pfam" id="PF00069">
    <property type="entry name" value="Pkinase"/>
    <property type="match status" value="1"/>
</dbReference>
<dbReference type="InParanoid" id="A0A1U8AZK2"/>
<dbReference type="InterPro" id="IPR011009">
    <property type="entry name" value="Kinase-like_dom_sf"/>
</dbReference>
<keyword evidence="4 5" id="KW-0067">ATP-binding</keyword>
<dbReference type="eggNOG" id="KOG0198">
    <property type="taxonomic scope" value="Eukaryota"/>
</dbReference>
<evidence type="ECO:0000256" key="2">
    <source>
        <dbReference type="ARBA" id="ARBA00022741"/>
    </source>
</evidence>
<dbReference type="CDD" id="cd06606">
    <property type="entry name" value="STKc_MAPKKK"/>
    <property type="match status" value="1"/>
</dbReference>
<dbReference type="PROSITE" id="PS00108">
    <property type="entry name" value="PROTEIN_KINASE_ST"/>
    <property type="match status" value="1"/>
</dbReference>
<accession>A0A1U8AZK2</accession>
<name>A0A1U8AZK2_NELNU</name>